<dbReference type="RefSeq" id="WP_184677639.1">
    <property type="nucleotide sequence ID" value="NZ_JACHGY010000001.1"/>
</dbReference>
<dbReference type="PROSITE" id="PS51257">
    <property type="entry name" value="PROKAR_LIPOPROTEIN"/>
    <property type="match status" value="1"/>
</dbReference>
<name>A0A7X0H6C3_9BACT</name>
<accession>A0A7X0H6C3</accession>
<dbReference type="Proteomes" id="UP000541810">
    <property type="component" value="Unassembled WGS sequence"/>
</dbReference>
<dbReference type="Gene3D" id="3.10.450.40">
    <property type="match status" value="1"/>
</dbReference>
<keyword evidence="3" id="KW-1185">Reference proteome</keyword>
<dbReference type="Pfam" id="PF03413">
    <property type="entry name" value="PepSY"/>
    <property type="match status" value="1"/>
</dbReference>
<evidence type="ECO:0000313" key="2">
    <source>
        <dbReference type="EMBL" id="MBB6430100.1"/>
    </source>
</evidence>
<comment type="caution">
    <text evidence="2">The sequence shown here is derived from an EMBL/GenBank/DDBJ whole genome shotgun (WGS) entry which is preliminary data.</text>
</comment>
<reference evidence="2 3" key="1">
    <citation type="submission" date="2020-08" db="EMBL/GenBank/DDBJ databases">
        <title>Genomic Encyclopedia of Type Strains, Phase IV (KMG-IV): sequencing the most valuable type-strain genomes for metagenomic binning, comparative biology and taxonomic classification.</title>
        <authorList>
            <person name="Goeker M."/>
        </authorList>
    </citation>
    <scope>NUCLEOTIDE SEQUENCE [LARGE SCALE GENOMIC DNA]</scope>
    <source>
        <strain evidence="2 3">DSM 103725</strain>
    </source>
</reference>
<evidence type="ECO:0000259" key="1">
    <source>
        <dbReference type="Pfam" id="PF03413"/>
    </source>
</evidence>
<dbReference type="InterPro" id="IPR025711">
    <property type="entry name" value="PepSY"/>
</dbReference>
<dbReference type="EMBL" id="JACHGY010000001">
    <property type="protein sequence ID" value="MBB6430100.1"/>
    <property type="molecule type" value="Genomic_DNA"/>
</dbReference>
<protein>
    <recommendedName>
        <fullName evidence="1">PepSY domain-containing protein</fullName>
    </recommendedName>
</protein>
<dbReference type="AlphaFoldDB" id="A0A7X0H6C3"/>
<evidence type="ECO:0000313" key="3">
    <source>
        <dbReference type="Proteomes" id="UP000541810"/>
    </source>
</evidence>
<proteinExistence type="predicted"/>
<gene>
    <name evidence="2" type="ORF">HNQ40_001906</name>
</gene>
<sequence>MTKPVWTIAAFASLGVLSVTGCSQKDATLISKEAAIDAATAEVGGELLGIRFDEPDTQWDIFIKSGDQAYEVEVDAVSGKIIATEEESLEEIQAELSGDLSHEGVDGDVD</sequence>
<feature type="domain" description="PepSY" evidence="1">
    <location>
        <begin position="30"/>
        <end position="85"/>
    </location>
</feature>
<organism evidence="2 3">
    <name type="scientific">Algisphaera agarilytica</name>
    <dbReference type="NCBI Taxonomy" id="1385975"/>
    <lineage>
        <taxon>Bacteria</taxon>
        <taxon>Pseudomonadati</taxon>
        <taxon>Planctomycetota</taxon>
        <taxon>Phycisphaerae</taxon>
        <taxon>Phycisphaerales</taxon>
        <taxon>Phycisphaeraceae</taxon>
        <taxon>Algisphaera</taxon>
    </lineage>
</organism>